<feature type="transmembrane region" description="Helical" evidence="1">
    <location>
        <begin position="51"/>
        <end position="70"/>
    </location>
</feature>
<comment type="caution">
    <text evidence="3">The sequence shown here is derived from an EMBL/GenBank/DDBJ whole genome shotgun (WGS) entry which is preliminary data.</text>
</comment>
<organism evidence="3 4">
    <name type="scientific">Physocladia obscura</name>
    <dbReference type="NCBI Taxonomy" id="109957"/>
    <lineage>
        <taxon>Eukaryota</taxon>
        <taxon>Fungi</taxon>
        <taxon>Fungi incertae sedis</taxon>
        <taxon>Chytridiomycota</taxon>
        <taxon>Chytridiomycota incertae sedis</taxon>
        <taxon>Chytridiomycetes</taxon>
        <taxon>Chytridiales</taxon>
        <taxon>Chytriomycetaceae</taxon>
        <taxon>Physocladia</taxon>
    </lineage>
</organism>
<evidence type="ECO:0000313" key="4">
    <source>
        <dbReference type="Proteomes" id="UP001211907"/>
    </source>
</evidence>
<proteinExistence type="predicted"/>
<dbReference type="AlphaFoldDB" id="A0AAD5STB1"/>
<evidence type="ECO:0008006" key="5">
    <source>
        <dbReference type="Google" id="ProtNLM"/>
    </source>
</evidence>
<dbReference type="Proteomes" id="UP001211907">
    <property type="component" value="Unassembled WGS sequence"/>
</dbReference>
<sequence>FSGYWRLGRLVRVLLVLLGVAGAGCVAAQVAQCVAASALRAATPLDGAFRYAMGVALASVHVLIATERYCLIVHRAILPASAVAAATVHATATIAVFVWSFMSTV</sequence>
<keyword evidence="1" id="KW-0812">Transmembrane</keyword>
<reference evidence="3" key="1">
    <citation type="submission" date="2020-05" db="EMBL/GenBank/DDBJ databases">
        <title>Phylogenomic resolution of chytrid fungi.</title>
        <authorList>
            <person name="Stajich J.E."/>
            <person name="Amses K."/>
            <person name="Simmons R."/>
            <person name="Seto K."/>
            <person name="Myers J."/>
            <person name="Bonds A."/>
            <person name="Quandt C.A."/>
            <person name="Barry K."/>
            <person name="Liu P."/>
            <person name="Grigoriev I."/>
            <person name="Longcore J.E."/>
            <person name="James T.Y."/>
        </authorList>
    </citation>
    <scope>NUCLEOTIDE SEQUENCE</scope>
    <source>
        <strain evidence="3">JEL0513</strain>
    </source>
</reference>
<keyword evidence="1" id="KW-1133">Transmembrane helix</keyword>
<keyword evidence="4" id="KW-1185">Reference proteome</keyword>
<accession>A0AAD5STB1</accession>
<keyword evidence="1" id="KW-0472">Membrane</keyword>
<gene>
    <name evidence="3" type="ORF">HK100_006282</name>
</gene>
<protein>
    <recommendedName>
        <fullName evidence="5">Protein RFT1 homolog</fullName>
    </recommendedName>
</protein>
<dbReference type="EMBL" id="JADGJH010002915">
    <property type="protein sequence ID" value="KAJ3094091.1"/>
    <property type="molecule type" value="Genomic_DNA"/>
</dbReference>
<feature type="non-terminal residue" evidence="3">
    <location>
        <position position="1"/>
    </location>
</feature>
<evidence type="ECO:0000256" key="1">
    <source>
        <dbReference type="SAM" id="Phobius"/>
    </source>
</evidence>
<feature type="signal peptide" evidence="2">
    <location>
        <begin position="1"/>
        <end position="23"/>
    </location>
</feature>
<evidence type="ECO:0000313" key="3">
    <source>
        <dbReference type="EMBL" id="KAJ3094091.1"/>
    </source>
</evidence>
<feature type="chain" id="PRO_5042169159" description="Protein RFT1 homolog" evidence="2">
    <location>
        <begin position="24"/>
        <end position="105"/>
    </location>
</feature>
<feature type="non-terminal residue" evidence="3">
    <location>
        <position position="105"/>
    </location>
</feature>
<evidence type="ECO:0000256" key="2">
    <source>
        <dbReference type="SAM" id="SignalP"/>
    </source>
</evidence>
<name>A0AAD5STB1_9FUNG</name>
<feature type="transmembrane region" description="Helical" evidence="1">
    <location>
        <begin position="82"/>
        <end position="102"/>
    </location>
</feature>
<keyword evidence="2" id="KW-0732">Signal</keyword>